<evidence type="ECO:0000259" key="12">
    <source>
        <dbReference type="PROSITE" id="PS50827"/>
    </source>
</evidence>
<dbReference type="Pfam" id="PF10497">
    <property type="entry name" value="zf-4CXXC_R1"/>
    <property type="match status" value="1"/>
</dbReference>
<dbReference type="InterPro" id="IPR018501">
    <property type="entry name" value="DDT_dom"/>
</dbReference>
<dbReference type="GO" id="GO:0005634">
    <property type="term" value="C:nucleus"/>
    <property type="evidence" value="ECO:0007669"/>
    <property type="project" value="UniProtKB-SubCell"/>
</dbReference>
<evidence type="ECO:0000256" key="5">
    <source>
        <dbReference type="ARBA" id="ARBA00022553"/>
    </source>
</evidence>
<evidence type="ECO:0000256" key="6">
    <source>
        <dbReference type="ARBA" id="ARBA00022843"/>
    </source>
</evidence>
<feature type="region of interest" description="Disordered" evidence="11">
    <location>
        <begin position="202"/>
        <end position="291"/>
    </location>
</feature>
<feature type="coiled-coil region" evidence="10">
    <location>
        <begin position="586"/>
        <end position="624"/>
    </location>
</feature>
<evidence type="ECO:0000256" key="2">
    <source>
        <dbReference type="ARBA" id="ARBA00004496"/>
    </source>
</evidence>
<evidence type="ECO:0000313" key="13">
    <source>
        <dbReference type="EMBL" id="KAL3525440.1"/>
    </source>
</evidence>
<keyword evidence="9" id="KW-0539">Nucleus</keyword>
<dbReference type="InterPro" id="IPR040221">
    <property type="entry name" value="CDCA7/CDA7L"/>
</dbReference>
<keyword evidence="8" id="KW-0804">Transcription</keyword>
<keyword evidence="7" id="KW-0805">Transcription regulation</keyword>
<evidence type="ECO:0000256" key="9">
    <source>
        <dbReference type="ARBA" id="ARBA00023242"/>
    </source>
</evidence>
<dbReference type="SMART" id="SM00571">
    <property type="entry name" value="DDT"/>
    <property type="match status" value="1"/>
</dbReference>
<name>A0ABD3A125_9GENT</name>
<keyword evidence="6" id="KW-0832">Ubl conjugation</keyword>
<evidence type="ECO:0000256" key="8">
    <source>
        <dbReference type="ARBA" id="ARBA00023163"/>
    </source>
</evidence>
<evidence type="ECO:0000256" key="4">
    <source>
        <dbReference type="ARBA" id="ARBA00022499"/>
    </source>
</evidence>
<reference evidence="13 14" key="1">
    <citation type="submission" date="2024-11" db="EMBL/GenBank/DDBJ databases">
        <title>A near-complete genome assembly of Cinchona calisaya.</title>
        <authorList>
            <person name="Lian D.C."/>
            <person name="Zhao X.W."/>
            <person name="Wei L."/>
        </authorList>
    </citation>
    <scope>NUCLEOTIDE SEQUENCE [LARGE SCALE GENOMIC DNA]</scope>
    <source>
        <tissue evidence="13">Nenye</tissue>
    </source>
</reference>
<keyword evidence="14" id="KW-1185">Reference proteome</keyword>
<keyword evidence="3" id="KW-0963">Cytoplasm</keyword>
<dbReference type="PANTHER" id="PTHR31169:SF8">
    <property type="entry name" value="ZINC-FINGER DOMAIN OF MONOAMINE-OXIDASE A REPRESSOR R1 PROTEIN"/>
    <property type="match status" value="1"/>
</dbReference>
<evidence type="ECO:0000256" key="3">
    <source>
        <dbReference type="ARBA" id="ARBA00022490"/>
    </source>
</evidence>
<comment type="subcellular location">
    <subcellularLocation>
        <location evidence="2">Cytoplasm</location>
    </subcellularLocation>
    <subcellularLocation>
        <location evidence="1">Nucleus</location>
    </subcellularLocation>
</comment>
<dbReference type="GO" id="GO:0005737">
    <property type="term" value="C:cytoplasm"/>
    <property type="evidence" value="ECO:0007669"/>
    <property type="project" value="UniProtKB-SubCell"/>
</dbReference>
<organism evidence="13 14">
    <name type="scientific">Cinchona calisaya</name>
    <dbReference type="NCBI Taxonomy" id="153742"/>
    <lineage>
        <taxon>Eukaryota</taxon>
        <taxon>Viridiplantae</taxon>
        <taxon>Streptophyta</taxon>
        <taxon>Embryophyta</taxon>
        <taxon>Tracheophyta</taxon>
        <taxon>Spermatophyta</taxon>
        <taxon>Magnoliopsida</taxon>
        <taxon>eudicotyledons</taxon>
        <taxon>Gunneridae</taxon>
        <taxon>Pentapetalae</taxon>
        <taxon>asterids</taxon>
        <taxon>lamiids</taxon>
        <taxon>Gentianales</taxon>
        <taxon>Rubiaceae</taxon>
        <taxon>Cinchonoideae</taxon>
        <taxon>Cinchoneae</taxon>
        <taxon>Cinchona</taxon>
    </lineage>
</organism>
<keyword evidence="5" id="KW-0597">Phosphoprotein</keyword>
<proteinExistence type="predicted"/>
<dbReference type="Proteomes" id="UP001630127">
    <property type="component" value="Unassembled WGS sequence"/>
</dbReference>
<dbReference type="EMBL" id="JBJUIK010000006">
    <property type="protein sequence ID" value="KAL3525440.1"/>
    <property type="molecule type" value="Genomic_DNA"/>
</dbReference>
<feature type="region of interest" description="Disordered" evidence="11">
    <location>
        <begin position="1"/>
        <end position="45"/>
    </location>
</feature>
<sequence>MAMTSTSKKEKIKSPISKMDVEIQSQKKPSENGPSSPAKRNNNPGIRLIHGRIYDSHNGKTCHQCRQKTRDFAAVCKNLRNDKPCSIKFCHKCLLNRYGEKAEEVEALQEWSCPKCRGICNCSLCMKKRGHRPTGILIRAAKENGFSSVSEMLQIKGPGSGYEEKSLEAIDASPRKRAASEMEVVTSSPRMRGKENAFDGKIDSNLCTLPSPSKNKVEKKSKKAKVEGSNEMHNASANGRVEDHALSRKSREFQGKREEKWVKGCGSVQKETSPSGGEEKPTKMQVEGSNDKVDGNIVKGCVMKESILNHEEKKLKKLKQVQLKEVHNGSKDDNAFVRRTSPRKHQISNGTSIIDVESKIDVAPRERKVSKAKVSMEDFLEPIKKDKRKEEADVINTQNALSDDGKNNDNEIQAGKVSENDIDADIILPQGAELTSVRDIQIPPEDVGKALQFLEFCAVFGKVLGVKKEQPYCVIKDLIHGRSSRRGKYSLAVHFLIQLLSVIRKDRGQRSLSLSPTSGQNSWIQVLTECISESGGVSKSLALNDLDKGANGYENLTSSKKLMILNLVCDEVLGTEKIRNWIEDQVSKIAEKVKEHKERVLAAKDKEKRLKQKIQDEIAKAIIQKNGEFLSISEHDAVISRIKREAAKAHTELLDSIGLQSKNKQSSDAVRTEPFYLGTNGCAYWRLKYFSNKSDIFLQDVGSGDTLESGEKWFAFQEEEKEVIEKHINILRGKRLRAKRVPLQQQFKNNQNYQ</sequence>
<dbReference type="PROSITE" id="PS50827">
    <property type="entry name" value="DDT"/>
    <property type="match status" value="1"/>
</dbReference>
<evidence type="ECO:0000256" key="7">
    <source>
        <dbReference type="ARBA" id="ARBA00023015"/>
    </source>
</evidence>
<dbReference type="AlphaFoldDB" id="A0ABD3A125"/>
<feature type="compositionally biased region" description="Basic and acidic residues" evidence="11">
    <location>
        <begin position="240"/>
        <end position="262"/>
    </location>
</feature>
<keyword evidence="4" id="KW-1017">Isopeptide bond</keyword>
<feature type="compositionally biased region" description="Polar residues" evidence="11">
    <location>
        <begin position="23"/>
        <end position="44"/>
    </location>
</feature>
<comment type="caution">
    <text evidence="13">The sequence shown here is derived from an EMBL/GenBank/DDBJ whole genome shotgun (WGS) entry which is preliminary data.</text>
</comment>
<accession>A0ABD3A125</accession>
<evidence type="ECO:0000256" key="11">
    <source>
        <dbReference type="SAM" id="MobiDB-lite"/>
    </source>
</evidence>
<dbReference type="InterPro" id="IPR018866">
    <property type="entry name" value="Znf-4CXXC_R1"/>
</dbReference>
<protein>
    <recommendedName>
        <fullName evidence="12">DDT domain-containing protein</fullName>
    </recommendedName>
</protein>
<dbReference type="PANTHER" id="PTHR31169">
    <property type="entry name" value="OS05G0300700 PROTEIN"/>
    <property type="match status" value="1"/>
</dbReference>
<keyword evidence="10" id="KW-0175">Coiled coil</keyword>
<gene>
    <name evidence="13" type="ORF">ACH5RR_013812</name>
</gene>
<feature type="domain" description="DDT" evidence="12">
    <location>
        <begin position="444"/>
        <end position="509"/>
    </location>
</feature>
<evidence type="ECO:0000256" key="10">
    <source>
        <dbReference type="SAM" id="Coils"/>
    </source>
</evidence>
<evidence type="ECO:0000256" key="1">
    <source>
        <dbReference type="ARBA" id="ARBA00004123"/>
    </source>
</evidence>
<evidence type="ECO:0000313" key="14">
    <source>
        <dbReference type="Proteomes" id="UP001630127"/>
    </source>
</evidence>